<evidence type="ECO:0000256" key="8">
    <source>
        <dbReference type="SAM" id="Phobius"/>
    </source>
</evidence>
<dbReference type="GO" id="GO:0022857">
    <property type="term" value="F:transmembrane transporter activity"/>
    <property type="evidence" value="ECO:0007669"/>
    <property type="project" value="InterPro"/>
</dbReference>
<feature type="transmembrane region" description="Helical" evidence="8">
    <location>
        <begin position="267"/>
        <end position="288"/>
    </location>
</feature>
<keyword evidence="5 8" id="KW-1133">Transmembrane helix</keyword>
<evidence type="ECO:0000313" key="11">
    <source>
        <dbReference type="Proteomes" id="UP001385951"/>
    </source>
</evidence>
<keyword evidence="6 8" id="KW-0472">Membrane</keyword>
<dbReference type="Proteomes" id="UP001385951">
    <property type="component" value="Unassembled WGS sequence"/>
</dbReference>
<dbReference type="PANTHER" id="PTHR23514">
    <property type="entry name" value="BYPASS OF STOP CODON PROTEIN 6"/>
    <property type="match status" value="1"/>
</dbReference>
<feature type="transmembrane region" description="Helical" evidence="8">
    <location>
        <begin position="241"/>
        <end position="261"/>
    </location>
</feature>
<gene>
    <name evidence="10" type="ORF">QCA50_011174</name>
</gene>
<comment type="subcellular location">
    <subcellularLocation>
        <location evidence="1">Endomembrane system</location>
        <topology evidence="1">Multi-pass membrane protein</topology>
    </subcellularLocation>
</comment>
<reference evidence="10 11" key="1">
    <citation type="submission" date="2022-09" db="EMBL/GenBank/DDBJ databases">
        <authorList>
            <person name="Palmer J.M."/>
        </authorList>
    </citation>
    <scope>NUCLEOTIDE SEQUENCE [LARGE SCALE GENOMIC DNA]</scope>
    <source>
        <strain evidence="10 11">DSM 7382</strain>
    </source>
</reference>
<accession>A0AAW0FXN9</accession>
<evidence type="ECO:0000256" key="7">
    <source>
        <dbReference type="SAM" id="MobiDB-lite"/>
    </source>
</evidence>
<feature type="transmembrane region" description="Helical" evidence="8">
    <location>
        <begin position="115"/>
        <end position="131"/>
    </location>
</feature>
<feature type="transmembrane region" description="Helical" evidence="8">
    <location>
        <begin position="479"/>
        <end position="498"/>
    </location>
</feature>
<evidence type="ECO:0000256" key="6">
    <source>
        <dbReference type="ARBA" id="ARBA00023136"/>
    </source>
</evidence>
<feature type="domain" description="Major facilitator superfamily (MFS) profile" evidence="9">
    <location>
        <begin position="118"/>
        <end position="502"/>
    </location>
</feature>
<dbReference type="GO" id="GO:0016020">
    <property type="term" value="C:membrane"/>
    <property type="evidence" value="ECO:0007669"/>
    <property type="project" value="TreeGrafter"/>
</dbReference>
<feature type="compositionally biased region" description="Polar residues" evidence="7">
    <location>
        <begin position="1"/>
        <end position="11"/>
    </location>
</feature>
<protein>
    <recommendedName>
        <fullName evidence="9">Major facilitator superfamily (MFS) profile domain-containing protein</fullName>
    </recommendedName>
</protein>
<feature type="transmembrane region" description="Helical" evidence="8">
    <location>
        <begin position="445"/>
        <end position="473"/>
    </location>
</feature>
<dbReference type="InterPro" id="IPR051788">
    <property type="entry name" value="MFS_Transporter"/>
</dbReference>
<feature type="transmembrane region" description="Helical" evidence="8">
    <location>
        <begin position="179"/>
        <end position="198"/>
    </location>
</feature>
<dbReference type="InterPro" id="IPR036259">
    <property type="entry name" value="MFS_trans_sf"/>
</dbReference>
<organism evidence="10 11">
    <name type="scientific">Cerrena zonata</name>
    <dbReference type="NCBI Taxonomy" id="2478898"/>
    <lineage>
        <taxon>Eukaryota</taxon>
        <taxon>Fungi</taxon>
        <taxon>Dikarya</taxon>
        <taxon>Basidiomycota</taxon>
        <taxon>Agaricomycotina</taxon>
        <taxon>Agaricomycetes</taxon>
        <taxon>Polyporales</taxon>
        <taxon>Cerrenaceae</taxon>
        <taxon>Cerrena</taxon>
    </lineage>
</organism>
<feature type="transmembrane region" description="Helical" evidence="8">
    <location>
        <begin position="363"/>
        <end position="382"/>
    </location>
</feature>
<feature type="transmembrane region" description="Helical" evidence="8">
    <location>
        <begin position="151"/>
        <end position="172"/>
    </location>
</feature>
<dbReference type="PROSITE" id="PS50850">
    <property type="entry name" value="MFS"/>
    <property type="match status" value="1"/>
</dbReference>
<evidence type="ECO:0000256" key="4">
    <source>
        <dbReference type="ARBA" id="ARBA00022692"/>
    </source>
</evidence>
<evidence type="ECO:0000256" key="1">
    <source>
        <dbReference type="ARBA" id="ARBA00004127"/>
    </source>
</evidence>
<evidence type="ECO:0000256" key="2">
    <source>
        <dbReference type="ARBA" id="ARBA00008335"/>
    </source>
</evidence>
<dbReference type="FunFam" id="1.20.1250.20:FF:000286">
    <property type="entry name" value="MFS efflux transporter"/>
    <property type="match status" value="1"/>
</dbReference>
<keyword evidence="11" id="KW-1185">Reference proteome</keyword>
<evidence type="ECO:0000313" key="10">
    <source>
        <dbReference type="EMBL" id="KAK7685828.1"/>
    </source>
</evidence>
<evidence type="ECO:0000256" key="5">
    <source>
        <dbReference type="ARBA" id="ARBA00022989"/>
    </source>
</evidence>
<dbReference type="InterPro" id="IPR020846">
    <property type="entry name" value="MFS_dom"/>
</dbReference>
<feature type="transmembrane region" description="Helical" evidence="8">
    <location>
        <begin position="204"/>
        <end position="221"/>
    </location>
</feature>
<evidence type="ECO:0000256" key="3">
    <source>
        <dbReference type="ARBA" id="ARBA00022448"/>
    </source>
</evidence>
<evidence type="ECO:0000259" key="9">
    <source>
        <dbReference type="PROSITE" id="PS50850"/>
    </source>
</evidence>
<dbReference type="InterPro" id="IPR011701">
    <property type="entry name" value="MFS"/>
</dbReference>
<dbReference type="AlphaFoldDB" id="A0AAW0FXN9"/>
<comment type="caution">
    <text evidence="10">The sequence shown here is derived from an EMBL/GenBank/DDBJ whole genome shotgun (WGS) entry which is preliminary data.</text>
</comment>
<feature type="region of interest" description="Disordered" evidence="7">
    <location>
        <begin position="1"/>
        <end position="26"/>
    </location>
</feature>
<dbReference type="Gene3D" id="1.20.1250.20">
    <property type="entry name" value="MFS general substrate transporter like domains"/>
    <property type="match status" value="1"/>
</dbReference>
<sequence>MALPPSNNNGQPYGDEHPPSRTSSRWLSGFSSPPIPYEAFRFLSWSCNRMPPDQNYNMTKTAGLIMARARSWNYSLKQTLSHPSFTHPKTPKFNHILQGLELTHLNLSPGHEWKTNIHFVTLCFCLFLVGWNDGTVGPLLPKIQDVYHIGYTLVSVIFISNAMGFVVASIANVYLTDKLGFGVVMVIASTVQMIGYTLNSVAPSFPVFAFAYFLGGLGIAIQDAGSSGYVSSLKSSSRMGLLQALYGLGAFAAPLVSTQFAQITHWSYHYLVSLGLSVVNTMLLILVFRFKRQEDCLLEIGRSPAPPPITSSQENKYKQIFRLKEVHLLALFLLLNVGVTSTLGGWIVTYINIVRGGGSNSGYISSGLYGGLTLGRVLLLWVNKRVGERRVVFCYIILAIALDLVVWLVPSFIGNAVAIGFIGLLWGPVYPLVMNHASHILPPWILTGCITWIVGFGQAGSAFIPFLTGVIALKGGVASLQPFVVSLMGFMIIVWMVIPSTSRRVD</sequence>
<dbReference type="EMBL" id="JASBNA010000019">
    <property type="protein sequence ID" value="KAK7685828.1"/>
    <property type="molecule type" value="Genomic_DNA"/>
</dbReference>
<keyword evidence="4 8" id="KW-0812">Transmembrane</keyword>
<name>A0AAW0FXN9_9APHY</name>
<feature type="transmembrane region" description="Helical" evidence="8">
    <location>
        <begin position="391"/>
        <end position="410"/>
    </location>
</feature>
<dbReference type="SUPFAM" id="SSF103473">
    <property type="entry name" value="MFS general substrate transporter"/>
    <property type="match status" value="1"/>
</dbReference>
<feature type="transmembrane region" description="Helical" evidence="8">
    <location>
        <begin position="416"/>
        <end position="433"/>
    </location>
</feature>
<comment type="similarity">
    <text evidence="2">Belongs to the major facilitator superfamily.</text>
</comment>
<dbReference type="Pfam" id="PF07690">
    <property type="entry name" value="MFS_1"/>
    <property type="match status" value="1"/>
</dbReference>
<keyword evidence="3" id="KW-0813">Transport</keyword>
<feature type="transmembrane region" description="Helical" evidence="8">
    <location>
        <begin position="326"/>
        <end position="351"/>
    </location>
</feature>
<dbReference type="GO" id="GO:0012505">
    <property type="term" value="C:endomembrane system"/>
    <property type="evidence" value="ECO:0007669"/>
    <property type="project" value="UniProtKB-SubCell"/>
</dbReference>
<proteinExistence type="inferred from homology"/>
<dbReference type="PANTHER" id="PTHR23514:SF3">
    <property type="entry name" value="BYPASS OF STOP CODON PROTEIN 6"/>
    <property type="match status" value="1"/>
</dbReference>